<gene>
    <name evidence="1" type="ORF">SMD44_p10197</name>
</gene>
<organism evidence="1 2">
    <name type="scientific">Streptomyces alboflavus</name>
    <dbReference type="NCBI Taxonomy" id="67267"/>
    <lineage>
        <taxon>Bacteria</taxon>
        <taxon>Bacillati</taxon>
        <taxon>Actinomycetota</taxon>
        <taxon>Actinomycetes</taxon>
        <taxon>Kitasatosporales</taxon>
        <taxon>Streptomycetaceae</taxon>
        <taxon>Streptomyces</taxon>
    </lineage>
</organism>
<name>A0A291W4W7_9ACTN</name>
<evidence type="ECO:0000313" key="1">
    <source>
        <dbReference type="EMBL" id="ATM24696.1"/>
    </source>
</evidence>
<keyword evidence="2" id="KW-1185">Reference proteome</keyword>
<evidence type="ECO:0000313" key="2">
    <source>
        <dbReference type="Proteomes" id="UP000195880"/>
    </source>
</evidence>
<dbReference type="RefSeq" id="WP_100112511.1">
    <property type="nucleotide sequence ID" value="NZ_CP023976.1"/>
</dbReference>
<dbReference type="Proteomes" id="UP000195880">
    <property type="component" value="Plasmid pMDJK44.1"/>
</dbReference>
<dbReference type="OrthoDB" id="4322442at2"/>
<protein>
    <submittedName>
        <fullName evidence="1">Uncharacterized protein</fullName>
    </submittedName>
</protein>
<proteinExistence type="predicted"/>
<accession>A0A291W4W7</accession>
<dbReference type="EMBL" id="CP023976">
    <property type="protein sequence ID" value="ATM24696.1"/>
    <property type="molecule type" value="Genomic_DNA"/>
</dbReference>
<reference evidence="1 2" key="1">
    <citation type="submission" date="2017-10" db="EMBL/GenBank/DDBJ databases">
        <title>Streptomyces alboflavus Genome sequencing and assembly.</title>
        <authorList>
            <person name="Wang Y."/>
            <person name="Du B."/>
            <person name="Ding Y."/>
            <person name="Liu H."/>
            <person name="Hou Q."/>
            <person name="Liu K."/>
            <person name="Wang C."/>
            <person name="Yao L."/>
        </authorList>
    </citation>
    <scope>NUCLEOTIDE SEQUENCE [LARGE SCALE GENOMIC DNA]</scope>
    <source>
        <strain evidence="1 2">MDJK44</strain>
        <plasmid evidence="2">Plasmid pmdjk44.1</plasmid>
    </source>
</reference>
<dbReference type="KEGG" id="salf:SMD44_p10197"/>
<keyword evidence="1" id="KW-0614">Plasmid</keyword>
<sequence>MLEDLMIPQKTSLPTITPPGRYVQLVELITAATEIDEKAVERLADGLLDRLGLYGPAPEPVADACSVMFFDADPDICGWVQCSEEPGRVRRGEALHRDRWSGLSWSDDHRQALLEQAQ</sequence>
<dbReference type="AlphaFoldDB" id="A0A291W4W7"/>
<geneLocation type="plasmid" evidence="2">
    <name>pmdjk44.1</name>
</geneLocation>